<name>A0A3G8YKD0_9DEIO</name>
<keyword evidence="2" id="KW-1185">Reference proteome</keyword>
<dbReference type="AlphaFoldDB" id="A0A3G8YKD0"/>
<accession>A0A3G8YKD0</accession>
<protein>
    <submittedName>
        <fullName evidence="1">Uncharacterized protein</fullName>
    </submittedName>
</protein>
<geneLocation type="plasmid" evidence="1 2">
    <name>unnamed4</name>
</geneLocation>
<gene>
    <name evidence="1" type="ORF">EHF33_20765</name>
</gene>
<proteinExistence type="predicted"/>
<reference evidence="1 2" key="1">
    <citation type="submission" date="2018-11" db="EMBL/GenBank/DDBJ databases">
        <title>Deinococcus shelandsis sp. nov., isolated from South Shetland Islands soil of Antarctica.</title>
        <authorList>
            <person name="Tian J."/>
        </authorList>
    </citation>
    <scope>NUCLEOTIDE SEQUENCE [LARGE SCALE GENOMIC DNA]</scope>
    <source>
        <strain evidence="1 2">S14-83T</strain>
        <plasmid evidence="1 2">unnamed4</plasmid>
    </source>
</reference>
<evidence type="ECO:0000313" key="1">
    <source>
        <dbReference type="EMBL" id="AZI45345.1"/>
    </source>
</evidence>
<dbReference type="KEGG" id="dph:EHF33_20765"/>
<organism evidence="1 2">
    <name type="scientific">Deinococcus psychrotolerans</name>
    <dbReference type="NCBI Taxonomy" id="2489213"/>
    <lineage>
        <taxon>Bacteria</taxon>
        <taxon>Thermotogati</taxon>
        <taxon>Deinococcota</taxon>
        <taxon>Deinococci</taxon>
        <taxon>Deinococcales</taxon>
        <taxon>Deinococcaceae</taxon>
        <taxon>Deinococcus</taxon>
    </lineage>
</organism>
<dbReference type="Proteomes" id="UP000276417">
    <property type="component" value="Plasmid unnamed4"/>
</dbReference>
<dbReference type="EMBL" id="CP034188">
    <property type="protein sequence ID" value="AZI45345.1"/>
    <property type="molecule type" value="Genomic_DNA"/>
</dbReference>
<evidence type="ECO:0000313" key="2">
    <source>
        <dbReference type="Proteomes" id="UP000276417"/>
    </source>
</evidence>
<dbReference type="RefSeq" id="WP_124875861.1">
    <property type="nucleotide sequence ID" value="NZ_CP034188.1"/>
</dbReference>
<dbReference type="OrthoDB" id="9866185at2"/>
<keyword evidence="1" id="KW-0614">Plasmid</keyword>
<sequence>MIIRVRYTAEDGTQAWLEEELRHYSGPIDLEPPSIAGNRAVDGLLIRHSGDRLPTSYGYTITGSQSGQSPEKLTASYFKLKRALKTANQVWRYELYLNCAYGLLGAGTPERGQTVLDSPIAFAVSDLRWRNNRDEVVS</sequence>